<dbReference type="InterPro" id="IPR000873">
    <property type="entry name" value="AMP-dep_synth/lig_dom"/>
</dbReference>
<dbReference type="InterPro" id="IPR025110">
    <property type="entry name" value="AMP-bd_C"/>
</dbReference>
<dbReference type="SUPFAM" id="SSF52777">
    <property type="entry name" value="CoA-dependent acyltransferases"/>
    <property type="match status" value="2"/>
</dbReference>
<dbReference type="InterPro" id="IPR020806">
    <property type="entry name" value="PKS_PP-bd"/>
</dbReference>
<dbReference type="Gene3D" id="1.10.1200.10">
    <property type="entry name" value="ACP-like"/>
    <property type="match status" value="1"/>
</dbReference>
<keyword evidence="6" id="KW-0443">Lipid metabolism</keyword>
<evidence type="ECO:0000256" key="5">
    <source>
        <dbReference type="ARBA" id="ARBA00022832"/>
    </source>
</evidence>
<keyword evidence="3" id="KW-0597">Phosphoprotein</keyword>
<keyword evidence="9" id="KW-1185">Reference proteome</keyword>
<organism evidence="8 9">
    <name type="scientific">Dyella humi</name>
    <dbReference type="NCBI Taxonomy" id="1770547"/>
    <lineage>
        <taxon>Bacteria</taxon>
        <taxon>Pseudomonadati</taxon>
        <taxon>Pseudomonadota</taxon>
        <taxon>Gammaproteobacteria</taxon>
        <taxon>Lysobacterales</taxon>
        <taxon>Rhodanobacteraceae</taxon>
        <taxon>Dyella</taxon>
    </lineage>
</organism>
<evidence type="ECO:0000256" key="4">
    <source>
        <dbReference type="ARBA" id="ARBA00022598"/>
    </source>
</evidence>
<dbReference type="Pfam" id="PF23024">
    <property type="entry name" value="AMP-dom_DIP2-like"/>
    <property type="match status" value="1"/>
</dbReference>
<feature type="non-terminal residue" evidence="8">
    <location>
        <position position="1117"/>
    </location>
</feature>
<evidence type="ECO:0000259" key="7">
    <source>
        <dbReference type="PROSITE" id="PS50075"/>
    </source>
</evidence>
<dbReference type="PANTHER" id="PTHR22754">
    <property type="entry name" value="DISCO-INTERACTING PROTEIN 2 DIP2 -RELATED"/>
    <property type="match status" value="1"/>
</dbReference>
<keyword evidence="2" id="KW-0596">Phosphopantetheine</keyword>
<dbReference type="Gene3D" id="3.30.300.30">
    <property type="match status" value="1"/>
</dbReference>
<dbReference type="Proteomes" id="UP001620409">
    <property type="component" value="Unassembled WGS sequence"/>
</dbReference>
<dbReference type="SUPFAM" id="SSF47336">
    <property type="entry name" value="ACP-like"/>
    <property type="match status" value="1"/>
</dbReference>
<dbReference type="CDD" id="cd05931">
    <property type="entry name" value="FAAL"/>
    <property type="match status" value="1"/>
</dbReference>
<dbReference type="Gene3D" id="3.40.50.12780">
    <property type="entry name" value="N-terminal domain of ligase-like"/>
    <property type="match status" value="1"/>
</dbReference>
<dbReference type="PROSITE" id="PS50075">
    <property type="entry name" value="CARRIER"/>
    <property type="match status" value="1"/>
</dbReference>
<gene>
    <name evidence="8" type="ORF">ISP18_00875</name>
</gene>
<evidence type="ECO:0000256" key="1">
    <source>
        <dbReference type="ARBA" id="ARBA00006432"/>
    </source>
</evidence>
<evidence type="ECO:0000313" key="9">
    <source>
        <dbReference type="Proteomes" id="UP001620409"/>
    </source>
</evidence>
<comment type="similarity">
    <text evidence="1">Belongs to the ATP-dependent AMP-binding enzyme family.</text>
</comment>
<evidence type="ECO:0000256" key="2">
    <source>
        <dbReference type="ARBA" id="ARBA00022450"/>
    </source>
</evidence>
<dbReference type="RefSeq" id="WP_404559233.1">
    <property type="nucleotide sequence ID" value="NZ_JADIKI010000021.1"/>
</dbReference>
<keyword evidence="4" id="KW-0436">Ligase</keyword>
<dbReference type="Pfam" id="PF00501">
    <property type="entry name" value="AMP-binding"/>
    <property type="match status" value="1"/>
</dbReference>
<dbReference type="SUPFAM" id="SSF56801">
    <property type="entry name" value="Acetyl-CoA synthetase-like"/>
    <property type="match status" value="1"/>
</dbReference>
<proteinExistence type="inferred from homology"/>
<dbReference type="InterPro" id="IPR001242">
    <property type="entry name" value="Condensation_dom"/>
</dbReference>
<keyword evidence="5" id="KW-0276">Fatty acid metabolism</keyword>
<dbReference type="EMBL" id="JADIKI010000021">
    <property type="protein sequence ID" value="MFK2853146.1"/>
    <property type="molecule type" value="Genomic_DNA"/>
</dbReference>
<evidence type="ECO:0000256" key="3">
    <source>
        <dbReference type="ARBA" id="ARBA00022553"/>
    </source>
</evidence>
<dbReference type="Gene3D" id="3.30.559.10">
    <property type="entry name" value="Chloramphenicol acetyltransferase-like domain"/>
    <property type="match status" value="1"/>
</dbReference>
<dbReference type="InterPro" id="IPR040097">
    <property type="entry name" value="FAAL/FAAC"/>
</dbReference>
<dbReference type="SMART" id="SM00823">
    <property type="entry name" value="PKS_PP"/>
    <property type="match status" value="1"/>
</dbReference>
<comment type="caution">
    <text evidence="8">The sequence shown here is derived from an EMBL/GenBank/DDBJ whole genome shotgun (WGS) entry which is preliminary data.</text>
</comment>
<sequence length="1117" mass="123535">MLDVALQRIDTRSGMADKLAFTYLDNGQDVSARLSFEELDRRARSVAVQLQSVTQRGDRVLLSFPPSIDFVVAFFGCIYAGVVAVPTAPPSNARTMPRLLGIVEDAQAQVILSTAADIERLQRWFVATDGAAEEIVWLAIEDAPANSDPWRQPNLNADALVFMQYTSGSTGRPKGVMVSHRSLLANLTHIQTSYGLRPRDTLVSWLPQHHDFGLIGFTLLPVFTGAHTVLFPPAVFLMRPLRWLSLISRYCARVTGAPNFAFDLCVKRVSSADKTGLDLTCLELAINGADRVRPHSMRRFTDAFRNCGFKAESLTPSYGLAESTLLVCAGRDRGLDDLPKSLQISKEALRHGSATSPMADDDITELFSCGPVSSDWHHIIIADSVNGQSLAERQIGEIWVSGASLGSGYWNQPEASEKAFGATSPGDDQRYLRTGDLGFIADGCLYVSGRLKEMMIFQGRNVFPHDIEITVEALDAAFRPNGCAAFSVEDEHGAELVLVQEVESRTTPNFPGLIGRVRSELAERHDVFDLAALLLIKAGQLPRTSSGKIQRVKCRDLYLSGQIEAIWSWRRDDEPTAVSAARGTTREWVARIWQSLLGVMEIAPDADFFSMGGHSLLASQMVACIRDEFCIDLPLRAFFENPSIEGLATAIEQQLCSDEARDVPPPLRSLDRDQPLRLSWSQQRLWFLDQLDRAASVAYHLPAALRIEGPLDVLALRRALDQIVARHEILRTVFTNQDGVPVQRLDAAQTGFALQIVDLGGLDRDWAQTEVVRRAQEENLAPFDLSQGPLVRGQLLQLAKDEHVLLITQHHIVSDGWSIKVLIRELGVLYDACMRGEADPLPPLPIQYADYATWQRDWLHGEALRTQLKFWTTHLAGAPAMLDLPADRPRPAVQNYRGDRIEISMTPELTAALRRLAQAHGVTLFMVLLAGWSALLGRLSGQQDIVIGTPVANRQRTEIEPLVGFFVNTLALRVQLDDAQTVADLLAQIKATALGAYAHQDVPFEQVVDAVNPRRSLGQNPLFQAMLAFNNTPQDGDFHLSGLRMSTLEIQNHTTHFDLSLSLEEEADRVKGALVYATALFDAATIERHRDYLLRLLQAMVADANQPVARIDLLPPA</sequence>
<feature type="domain" description="Carrier" evidence="7">
    <location>
        <begin position="580"/>
        <end position="655"/>
    </location>
</feature>
<dbReference type="InterPro" id="IPR023213">
    <property type="entry name" value="CAT-like_dom_sf"/>
</dbReference>
<dbReference type="Pfam" id="PF00550">
    <property type="entry name" value="PP-binding"/>
    <property type="match status" value="1"/>
</dbReference>
<dbReference type="InterPro" id="IPR045851">
    <property type="entry name" value="AMP-bd_C_sf"/>
</dbReference>
<dbReference type="Gene3D" id="3.30.559.30">
    <property type="entry name" value="Nonribosomal peptide synthetase, condensation domain"/>
    <property type="match status" value="1"/>
</dbReference>
<accession>A0ABW8ID98</accession>
<evidence type="ECO:0000313" key="8">
    <source>
        <dbReference type="EMBL" id="MFK2853146.1"/>
    </source>
</evidence>
<dbReference type="InterPro" id="IPR009081">
    <property type="entry name" value="PP-bd_ACP"/>
</dbReference>
<dbReference type="PANTHER" id="PTHR22754:SF32">
    <property type="entry name" value="DISCO-INTERACTING PROTEIN 2"/>
    <property type="match status" value="1"/>
</dbReference>
<protein>
    <submittedName>
        <fullName evidence="8">AMP-binding protein</fullName>
    </submittedName>
</protein>
<dbReference type="CDD" id="cd19531">
    <property type="entry name" value="LCL_NRPS-like"/>
    <property type="match status" value="1"/>
</dbReference>
<dbReference type="InterPro" id="IPR042099">
    <property type="entry name" value="ANL_N_sf"/>
</dbReference>
<reference evidence="8 9" key="1">
    <citation type="submission" date="2020-10" db="EMBL/GenBank/DDBJ databases">
        <title>Phylogeny of dyella-like bacteria.</title>
        <authorList>
            <person name="Fu J."/>
        </authorList>
    </citation>
    <scope>NUCLEOTIDE SEQUENCE [LARGE SCALE GENOMIC DNA]</scope>
    <source>
        <strain evidence="8 9">DHG40</strain>
    </source>
</reference>
<name>A0ABW8ID98_9GAMM</name>
<dbReference type="InterPro" id="IPR020845">
    <property type="entry name" value="AMP-binding_CS"/>
</dbReference>
<evidence type="ECO:0000256" key="6">
    <source>
        <dbReference type="ARBA" id="ARBA00023098"/>
    </source>
</evidence>
<dbReference type="InterPro" id="IPR036736">
    <property type="entry name" value="ACP-like_sf"/>
</dbReference>
<dbReference type="Pfam" id="PF00668">
    <property type="entry name" value="Condensation"/>
    <property type="match status" value="1"/>
</dbReference>
<dbReference type="PROSITE" id="PS00455">
    <property type="entry name" value="AMP_BINDING"/>
    <property type="match status" value="1"/>
</dbReference>